<evidence type="ECO:0008006" key="3">
    <source>
        <dbReference type="Google" id="ProtNLM"/>
    </source>
</evidence>
<dbReference type="Proteomes" id="UP000565576">
    <property type="component" value="Unassembled WGS sequence"/>
</dbReference>
<dbReference type="EMBL" id="JACHBG010000007">
    <property type="protein sequence ID" value="MBB6486085.1"/>
    <property type="molecule type" value="Genomic_DNA"/>
</dbReference>
<gene>
    <name evidence="1" type="ORF">GGD46_003380</name>
</gene>
<name>A0A7X0MEI6_9HYPH</name>
<dbReference type="SUPFAM" id="SSF103025">
    <property type="entry name" value="Folate-binding domain"/>
    <property type="match status" value="1"/>
</dbReference>
<protein>
    <recommendedName>
        <fullName evidence="3">Sarcosine oxidase subunit gamma</fullName>
    </recommendedName>
</protein>
<sequence length="183" mass="19528">MLKPGVMQLWRPLPAEDYRAEVAGALVRTVDVGAQFMVSGALDRAAGIAGVCSEGAGALGLVTGTRFSLRLARERLLIVSDNAEAFVPGWHDDGYAVTSMSGAFVAFEIAGQGAIEIVKRATALPLTEPGRSAAVSFAGANVYLYRFGDESTIRLHIDRGLAGYLWQWFEELGRLTPIEAGRA</sequence>
<dbReference type="AlphaFoldDB" id="A0A7X0MEI6"/>
<accession>A0A7X0MEI6</accession>
<organism evidence="1 2">
    <name type="scientific">Rhizobium lusitanum</name>
    <dbReference type="NCBI Taxonomy" id="293958"/>
    <lineage>
        <taxon>Bacteria</taxon>
        <taxon>Pseudomonadati</taxon>
        <taxon>Pseudomonadota</taxon>
        <taxon>Alphaproteobacteria</taxon>
        <taxon>Hyphomicrobiales</taxon>
        <taxon>Rhizobiaceae</taxon>
        <taxon>Rhizobium/Agrobacterium group</taxon>
        <taxon>Rhizobium</taxon>
    </lineage>
</organism>
<proteinExistence type="predicted"/>
<dbReference type="Gene3D" id="3.30.1360.120">
    <property type="entry name" value="Probable tRNA modification gtpase trme, domain 1"/>
    <property type="match status" value="1"/>
</dbReference>
<evidence type="ECO:0000313" key="2">
    <source>
        <dbReference type="Proteomes" id="UP000565576"/>
    </source>
</evidence>
<evidence type="ECO:0000313" key="1">
    <source>
        <dbReference type="EMBL" id="MBB6486085.1"/>
    </source>
</evidence>
<dbReference type="InterPro" id="IPR027266">
    <property type="entry name" value="TrmE/GcvT-like"/>
</dbReference>
<reference evidence="1 2" key="1">
    <citation type="submission" date="2020-08" db="EMBL/GenBank/DDBJ databases">
        <title>Genomic Encyclopedia of Type Strains, Phase IV (KMG-V): Genome sequencing to study the core and pangenomes of soil and plant-associated prokaryotes.</title>
        <authorList>
            <person name="Whitman W."/>
        </authorList>
    </citation>
    <scope>NUCLEOTIDE SEQUENCE [LARGE SCALE GENOMIC DNA]</scope>
    <source>
        <strain evidence="1 2">SEMIA 4060</strain>
    </source>
</reference>
<comment type="caution">
    <text evidence="1">The sequence shown here is derived from an EMBL/GenBank/DDBJ whole genome shotgun (WGS) entry which is preliminary data.</text>
</comment>
<dbReference type="RefSeq" id="WP_184705737.1">
    <property type="nucleotide sequence ID" value="NZ_JACHBG010000007.1"/>
</dbReference>